<feature type="region of interest" description="Disordered" evidence="10">
    <location>
        <begin position="302"/>
        <end position="321"/>
    </location>
</feature>
<feature type="region of interest" description="Disordered" evidence="10">
    <location>
        <begin position="367"/>
        <end position="398"/>
    </location>
</feature>
<dbReference type="SMART" id="SM00326">
    <property type="entry name" value="SH3"/>
    <property type="match status" value="1"/>
</dbReference>
<feature type="compositionally biased region" description="Low complexity" evidence="10">
    <location>
        <begin position="371"/>
        <end position="390"/>
    </location>
</feature>
<keyword evidence="6" id="KW-0539">Nucleus</keyword>
<accession>A0A3Q0INE6</accession>
<keyword evidence="2 8" id="KW-0728">SH3 domain</keyword>
<dbReference type="FunFam" id="1.25.40.20:FF:000008">
    <property type="entry name" value="Apoptosis-stimulating of p53 protein 2 isoform 1"/>
    <property type="match status" value="1"/>
</dbReference>
<dbReference type="KEGG" id="dci:103524682"/>
<dbReference type="GO" id="GO:0006915">
    <property type="term" value="P:apoptotic process"/>
    <property type="evidence" value="ECO:0007669"/>
    <property type="project" value="UniProtKB-KW"/>
</dbReference>
<dbReference type="PROSITE" id="PS50088">
    <property type="entry name" value="ANK_REPEAT"/>
    <property type="match status" value="2"/>
</dbReference>
<evidence type="ECO:0000256" key="1">
    <source>
        <dbReference type="ARBA" id="ARBA00004123"/>
    </source>
</evidence>
<dbReference type="PANTHER" id="PTHR24131:SF10">
    <property type="entry name" value="ANKYRIN-REPEAT, SH3-DOMAIN, AND PROLINE-RICH-REGION CONTAINING PROTEIN, ISOFORM B"/>
    <property type="match status" value="1"/>
</dbReference>
<feature type="coiled-coil region" evidence="9">
    <location>
        <begin position="195"/>
        <end position="229"/>
    </location>
</feature>
<feature type="region of interest" description="Disordered" evidence="10">
    <location>
        <begin position="428"/>
        <end position="495"/>
    </location>
</feature>
<dbReference type="SUPFAM" id="SSF50044">
    <property type="entry name" value="SH3-domain"/>
    <property type="match status" value="1"/>
</dbReference>
<dbReference type="Pfam" id="PF00018">
    <property type="entry name" value="SH3_1"/>
    <property type="match status" value="1"/>
</dbReference>
<dbReference type="Gene3D" id="1.25.40.20">
    <property type="entry name" value="Ankyrin repeat-containing domain"/>
    <property type="match status" value="1"/>
</dbReference>
<dbReference type="GeneID" id="103524682"/>
<dbReference type="PANTHER" id="PTHR24131">
    <property type="entry name" value="APOPTOSIS-STIMULATING OF P53 PROTEIN"/>
    <property type="match status" value="1"/>
</dbReference>
<protein>
    <submittedName>
        <fullName evidence="13">Apoptosis-stimulating of p53 protein 2-like</fullName>
    </submittedName>
</protein>
<evidence type="ECO:0000256" key="2">
    <source>
        <dbReference type="ARBA" id="ARBA00022443"/>
    </source>
</evidence>
<evidence type="ECO:0000259" key="11">
    <source>
        <dbReference type="PROSITE" id="PS50002"/>
    </source>
</evidence>
<reference evidence="13" key="1">
    <citation type="submission" date="2025-08" db="UniProtKB">
        <authorList>
            <consortium name="RefSeq"/>
        </authorList>
    </citation>
    <scope>IDENTIFICATION</scope>
</reference>
<gene>
    <name evidence="13" type="primary">LOC103524682</name>
</gene>
<dbReference type="SMART" id="SM00248">
    <property type="entry name" value="ANK"/>
    <property type="match status" value="2"/>
</dbReference>
<dbReference type="InterPro" id="IPR047163">
    <property type="entry name" value="ASPP1/2"/>
</dbReference>
<dbReference type="Pfam" id="PF12796">
    <property type="entry name" value="Ank_2"/>
    <property type="match status" value="1"/>
</dbReference>
<dbReference type="InterPro" id="IPR036770">
    <property type="entry name" value="Ankyrin_rpt-contain_sf"/>
</dbReference>
<evidence type="ECO:0000313" key="12">
    <source>
        <dbReference type="Proteomes" id="UP000079169"/>
    </source>
</evidence>
<dbReference type="SUPFAM" id="SSF48403">
    <property type="entry name" value="Ankyrin repeat"/>
    <property type="match status" value="1"/>
</dbReference>
<dbReference type="InterPro" id="IPR002110">
    <property type="entry name" value="Ankyrin_rpt"/>
</dbReference>
<comment type="subcellular location">
    <subcellularLocation>
        <location evidence="1">Nucleus</location>
    </subcellularLocation>
</comment>
<dbReference type="OMA" id="GFQSHNG"/>
<dbReference type="GO" id="GO:0002039">
    <property type="term" value="F:p53 binding"/>
    <property type="evidence" value="ECO:0007669"/>
    <property type="project" value="InterPro"/>
</dbReference>
<evidence type="ECO:0000256" key="10">
    <source>
        <dbReference type="SAM" id="MobiDB-lite"/>
    </source>
</evidence>
<dbReference type="InterPro" id="IPR036028">
    <property type="entry name" value="SH3-like_dom_sf"/>
</dbReference>
<feature type="region of interest" description="Disordered" evidence="10">
    <location>
        <begin position="553"/>
        <end position="609"/>
    </location>
</feature>
<dbReference type="RefSeq" id="XP_026675825.1">
    <property type="nucleotide sequence ID" value="XM_026820024.1"/>
</dbReference>
<feature type="repeat" description="ANK" evidence="7">
    <location>
        <begin position="666"/>
        <end position="698"/>
    </location>
</feature>
<feature type="domain" description="SH3" evidence="11">
    <location>
        <begin position="765"/>
        <end position="827"/>
    </location>
</feature>
<feature type="repeat" description="ANK" evidence="7">
    <location>
        <begin position="699"/>
        <end position="731"/>
    </location>
</feature>
<dbReference type="AlphaFoldDB" id="A0A3Q0INE6"/>
<dbReference type="PROSITE" id="PS50002">
    <property type="entry name" value="SH3"/>
    <property type="match status" value="1"/>
</dbReference>
<organism evidence="12 13">
    <name type="scientific">Diaphorina citri</name>
    <name type="common">Asian citrus psyllid</name>
    <dbReference type="NCBI Taxonomy" id="121845"/>
    <lineage>
        <taxon>Eukaryota</taxon>
        <taxon>Metazoa</taxon>
        <taxon>Ecdysozoa</taxon>
        <taxon>Arthropoda</taxon>
        <taxon>Hexapoda</taxon>
        <taxon>Insecta</taxon>
        <taxon>Pterygota</taxon>
        <taxon>Neoptera</taxon>
        <taxon>Paraneoptera</taxon>
        <taxon>Hemiptera</taxon>
        <taxon>Sternorrhyncha</taxon>
        <taxon>Psylloidea</taxon>
        <taxon>Psyllidae</taxon>
        <taxon>Diaphorininae</taxon>
        <taxon>Diaphorina</taxon>
    </lineage>
</organism>
<feature type="coiled-coil region" evidence="9">
    <location>
        <begin position="47"/>
        <end position="101"/>
    </location>
</feature>
<evidence type="ECO:0000256" key="6">
    <source>
        <dbReference type="ARBA" id="ARBA00023242"/>
    </source>
</evidence>
<name>A0A3Q0INE6_DIACI</name>
<keyword evidence="3" id="KW-0053">Apoptosis</keyword>
<dbReference type="PRINTS" id="PR00452">
    <property type="entry name" value="SH3DOMAIN"/>
</dbReference>
<keyword evidence="9" id="KW-0175">Coiled coil</keyword>
<keyword evidence="12" id="KW-1185">Reference proteome</keyword>
<dbReference type="GO" id="GO:0005634">
    <property type="term" value="C:nucleus"/>
    <property type="evidence" value="ECO:0007669"/>
    <property type="project" value="UniProtKB-SubCell"/>
</dbReference>
<dbReference type="PaxDb" id="121845-A0A3Q0INE6"/>
<dbReference type="PROSITE" id="PS50297">
    <property type="entry name" value="ANK_REP_REGION"/>
    <property type="match status" value="2"/>
</dbReference>
<evidence type="ECO:0000256" key="3">
    <source>
        <dbReference type="ARBA" id="ARBA00022703"/>
    </source>
</evidence>
<sequence>MSGHDMTLRNRPYPSSSTLKAADLLTEGVELTLGELEDMAVRQQAQIDSQRQLIAAKEQRLRFLKQHEARHQQVAAEHERLRRLRDRVEQQELKLRKLRALRGQVDQNKMNNISLSSDLESIRALFNEKEKELCMAVAKVEELTHQLEDLKRGRTHQPSHPHLSAELENLRRELMYHNKLSEQQNVRLHQQRETLTKKQAEVNSVDLRISELQERLQRKRLLNQQLASQLNSNINSSQHQLPPGKQQLVAQNSQLTSAHINNVNSLFRSMTSSNIAAVAPYLHVPSKPNLDNTHAIFQNQRRIESGHNHDRYPPSKLEDPRVQMKNKASENLNLLTKVSETCSVPASRNYMSRSGTQTMSSINTNIALAPSSSNSNNSTTSQIQSSMNSQKPVSSVAPTALHEQQQALVFQAASTKVHPVQPITLMSTSQQLSSVKDNKNDRTESHTDSETLSPKPALPPKPAVPIKSTPPPPPRQSNISSVDTNEEEVKNTTQVVDAKGNLDMVKTGQLEQRIFNLNLRDSDNNKRLNGSIAISTQELDGSQPRRATLSIVTKDTSCPPPLPTTEPPSDDNINNNIEDIKEDKTSDFSTESPDQTDRVINSSPSDSNNQEIAEIKSALKSGKLGKKRCVSFDPLALLLDASLEGELELVMKTARLVKDPSAANDEGITALHNAICAGHFDIVRFLVQFGCDVNAQDSDGWMPLHCAASCNNLAMVRFLVEHGACIFATTHSDHETAAVKCEEDEEGFEGCSEFLYSVQEKLGILNNGAVYALYDYEANNTDELSFKTGECIIVLRKGDENEREWWWSKLNNKEGYVPRNLLGLYPRVQPSATPQ</sequence>
<keyword evidence="5 7" id="KW-0040">ANK repeat</keyword>
<dbReference type="STRING" id="121845.A0A3Q0INE6"/>
<feature type="compositionally biased region" description="Basic and acidic residues" evidence="10">
    <location>
        <begin position="436"/>
        <end position="449"/>
    </location>
</feature>
<evidence type="ECO:0000256" key="8">
    <source>
        <dbReference type="PROSITE-ProRule" id="PRU00192"/>
    </source>
</evidence>
<evidence type="ECO:0000313" key="13">
    <source>
        <dbReference type="RefSeq" id="XP_026675825.1"/>
    </source>
</evidence>
<dbReference type="Proteomes" id="UP000079169">
    <property type="component" value="Unplaced"/>
</dbReference>
<dbReference type="CDD" id="cd11807">
    <property type="entry name" value="SH3_ASPP"/>
    <property type="match status" value="1"/>
</dbReference>
<proteinExistence type="predicted"/>
<evidence type="ECO:0000256" key="7">
    <source>
        <dbReference type="PROSITE-ProRule" id="PRU00023"/>
    </source>
</evidence>
<dbReference type="GO" id="GO:0042981">
    <property type="term" value="P:regulation of apoptotic process"/>
    <property type="evidence" value="ECO:0007669"/>
    <property type="project" value="InterPro"/>
</dbReference>
<dbReference type="InterPro" id="IPR001452">
    <property type="entry name" value="SH3_domain"/>
</dbReference>
<evidence type="ECO:0000256" key="4">
    <source>
        <dbReference type="ARBA" id="ARBA00022737"/>
    </source>
</evidence>
<keyword evidence="4" id="KW-0677">Repeat</keyword>
<evidence type="ECO:0000256" key="9">
    <source>
        <dbReference type="SAM" id="Coils"/>
    </source>
</evidence>
<feature type="compositionally biased region" description="Polar residues" evidence="10">
    <location>
        <begin position="587"/>
        <end position="609"/>
    </location>
</feature>
<feature type="compositionally biased region" description="Pro residues" evidence="10">
    <location>
        <begin position="456"/>
        <end position="475"/>
    </location>
</feature>
<evidence type="ECO:0000256" key="5">
    <source>
        <dbReference type="ARBA" id="ARBA00023043"/>
    </source>
</evidence>